<proteinExistence type="predicted"/>
<comment type="caution">
    <text evidence="2">The sequence shown here is derived from an EMBL/GenBank/DDBJ whole genome shotgun (WGS) entry which is preliminary data.</text>
</comment>
<dbReference type="EMBL" id="QGKY02001015">
    <property type="protein sequence ID" value="KAF2574589.1"/>
    <property type="molecule type" value="Genomic_DNA"/>
</dbReference>
<feature type="compositionally biased region" description="Basic and acidic residues" evidence="1">
    <location>
        <begin position="41"/>
        <end position="60"/>
    </location>
</feature>
<evidence type="ECO:0000256" key="1">
    <source>
        <dbReference type="SAM" id="MobiDB-lite"/>
    </source>
</evidence>
<name>A0A3N6R4T9_BRACR</name>
<feature type="compositionally biased region" description="Basic and acidic residues" evidence="1">
    <location>
        <begin position="1"/>
        <end position="19"/>
    </location>
</feature>
<gene>
    <name evidence="3" type="ORF">DY000_02013708</name>
    <name evidence="2" type="ORF">F2Q70_00002303</name>
</gene>
<sequence>MSEGEQKPTPVKHEPRLETRNNIPNLQSILGGGTIQTYSGKHGERESHRDTSSDESCNKMREHRWKSRQNEIIKSWSRPRAIEVRSLKTIS</sequence>
<reference evidence="3 4" key="3">
    <citation type="journal article" date="2020" name="BMC Genomics">
        <title>Intraspecific diversification of the crop wild relative Brassica cretica Lam. using demographic model selection.</title>
        <authorList>
            <person name="Kioukis A."/>
            <person name="Michalopoulou V.A."/>
            <person name="Briers L."/>
            <person name="Pirintsos S."/>
            <person name="Studholme D.J."/>
            <person name="Pavlidis P."/>
            <person name="Sarris P.F."/>
        </authorList>
    </citation>
    <scope>NUCLEOTIDE SEQUENCE [LARGE SCALE GENOMIC DNA]</scope>
    <source>
        <strain evidence="4">cv. PFS-1207/04</strain>
        <strain evidence="3">PFS-1207/04</strain>
    </source>
</reference>
<feature type="region of interest" description="Disordered" evidence="1">
    <location>
        <begin position="1"/>
        <end position="69"/>
    </location>
</feature>
<evidence type="ECO:0000313" key="2">
    <source>
        <dbReference type="EMBL" id="KAF2574589.1"/>
    </source>
</evidence>
<protein>
    <submittedName>
        <fullName evidence="2">Uncharacterized protein</fullName>
    </submittedName>
</protein>
<keyword evidence="4" id="KW-1185">Reference proteome</keyword>
<reference evidence="3" key="2">
    <citation type="submission" date="2019-12" db="EMBL/GenBank/DDBJ databases">
        <authorList>
            <person name="Studholme D.J."/>
            <person name="Sarris P."/>
        </authorList>
    </citation>
    <scope>NUCLEOTIDE SEQUENCE</scope>
    <source>
        <strain evidence="3">PFS-1207/04</strain>
        <tissue evidence="3">Leaf</tissue>
    </source>
</reference>
<evidence type="ECO:0000313" key="3">
    <source>
        <dbReference type="EMBL" id="KAF3565298.1"/>
    </source>
</evidence>
<evidence type="ECO:0000313" key="4">
    <source>
        <dbReference type="Proteomes" id="UP000266723"/>
    </source>
</evidence>
<dbReference type="Proteomes" id="UP000266723">
    <property type="component" value="Unassembled WGS sequence"/>
</dbReference>
<organism evidence="2">
    <name type="scientific">Brassica cretica</name>
    <name type="common">Mustard</name>
    <dbReference type="NCBI Taxonomy" id="69181"/>
    <lineage>
        <taxon>Eukaryota</taxon>
        <taxon>Viridiplantae</taxon>
        <taxon>Streptophyta</taxon>
        <taxon>Embryophyta</taxon>
        <taxon>Tracheophyta</taxon>
        <taxon>Spermatophyta</taxon>
        <taxon>Magnoliopsida</taxon>
        <taxon>eudicotyledons</taxon>
        <taxon>Gunneridae</taxon>
        <taxon>Pentapetalae</taxon>
        <taxon>rosids</taxon>
        <taxon>malvids</taxon>
        <taxon>Brassicales</taxon>
        <taxon>Brassicaceae</taxon>
        <taxon>Brassiceae</taxon>
        <taxon>Brassica</taxon>
    </lineage>
</organism>
<dbReference type="EMBL" id="QGKV02000759">
    <property type="protein sequence ID" value="KAF3565298.1"/>
    <property type="molecule type" value="Genomic_DNA"/>
</dbReference>
<reference evidence="2" key="1">
    <citation type="submission" date="2019-12" db="EMBL/GenBank/DDBJ databases">
        <title>Genome sequencing and annotation of Brassica cretica.</title>
        <authorList>
            <person name="Studholme D.J."/>
            <person name="Sarris P.F."/>
        </authorList>
    </citation>
    <scope>NUCLEOTIDE SEQUENCE</scope>
    <source>
        <strain evidence="2">PFS-102/07</strain>
        <tissue evidence="2">Leaf</tissue>
    </source>
</reference>
<dbReference type="AlphaFoldDB" id="A0A3N6R4T9"/>
<accession>A0A3N6R4T9</accession>